<dbReference type="EMBL" id="OX596115">
    <property type="protein sequence ID" value="CAI9707801.1"/>
    <property type="molecule type" value="Genomic_DNA"/>
</dbReference>
<reference evidence="1" key="1">
    <citation type="submission" date="2023-05" db="EMBL/GenBank/DDBJ databases">
        <authorList>
            <consortium name="ELIXIR-Norway"/>
        </authorList>
    </citation>
    <scope>NUCLEOTIDE SEQUENCE</scope>
</reference>
<proteinExistence type="predicted"/>
<gene>
    <name evidence="1" type="ORF">MRATA1EN3_LOCUS19014</name>
</gene>
<protein>
    <submittedName>
        <fullName evidence="1">Uncharacterized protein</fullName>
    </submittedName>
</protein>
<organism evidence="1 2">
    <name type="scientific">Rangifer tarandus platyrhynchus</name>
    <name type="common">Svalbard reindeer</name>
    <dbReference type="NCBI Taxonomy" id="3082113"/>
    <lineage>
        <taxon>Eukaryota</taxon>
        <taxon>Metazoa</taxon>
        <taxon>Chordata</taxon>
        <taxon>Craniata</taxon>
        <taxon>Vertebrata</taxon>
        <taxon>Euteleostomi</taxon>
        <taxon>Mammalia</taxon>
        <taxon>Eutheria</taxon>
        <taxon>Laurasiatheria</taxon>
        <taxon>Artiodactyla</taxon>
        <taxon>Ruminantia</taxon>
        <taxon>Pecora</taxon>
        <taxon>Cervidae</taxon>
        <taxon>Odocoileinae</taxon>
        <taxon>Rangifer</taxon>
    </lineage>
</organism>
<evidence type="ECO:0000313" key="1">
    <source>
        <dbReference type="EMBL" id="CAI9707801.1"/>
    </source>
</evidence>
<sequence>MTAGLAGSCGCVPCPAPPEHRAQIAGLGQAQNAKLEVRLLPNTSRLHTIVKLKNRKTLSPTDQRTEARQEKIRSTPPTAVSAKKLSLAEPLPGRSFPGSHSGEGERGARGFPDALTSQAVLQMKLCRFLEQHWGPDQQQQLGTFPPRSCWALLRPNSEPLITRWDHAAALQAPELVPGSYYLGSWRDVASWSPCTAISCRGTAGSLCGLQTGGPEEMDRCPPPARYHPTVRPSPAQARRACLLPTQLDFSVDAHSSRIGGPGASPETPVSLRSGCVEVEMGLRRPLSLRGGRAPHTSTGASDQQAYLWRK</sequence>
<name>A0ACB0F4D5_RANTA</name>
<dbReference type="Proteomes" id="UP001162501">
    <property type="component" value="Chromosome 31"/>
</dbReference>
<accession>A0ACB0F4D5</accession>
<evidence type="ECO:0000313" key="2">
    <source>
        <dbReference type="Proteomes" id="UP001162501"/>
    </source>
</evidence>